<dbReference type="InterPro" id="IPR035906">
    <property type="entry name" value="MetI-like_sf"/>
</dbReference>
<keyword evidence="6 7" id="KW-0472">Membrane</keyword>
<dbReference type="GO" id="GO:0005886">
    <property type="term" value="C:plasma membrane"/>
    <property type="evidence" value="ECO:0007669"/>
    <property type="project" value="UniProtKB-SubCell"/>
</dbReference>
<dbReference type="PROSITE" id="PS50928">
    <property type="entry name" value="ABC_TM1"/>
    <property type="match status" value="1"/>
</dbReference>
<evidence type="ECO:0000313" key="9">
    <source>
        <dbReference type="EMBL" id="OGH88376.1"/>
    </source>
</evidence>
<evidence type="ECO:0000259" key="8">
    <source>
        <dbReference type="PROSITE" id="PS50928"/>
    </source>
</evidence>
<feature type="transmembrane region" description="Helical" evidence="7">
    <location>
        <begin position="62"/>
        <end position="84"/>
    </location>
</feature>
<gene>
    <name evidence="9" type="ORF">A3J93_04915</name>
</gene>
<proteinExistence type="inferred from homology"/>
<dbReference type="FunFam" id="1.10.3720.10:FF:000003">
    <property type="entry name" value="Aliphatic sulfonate ABC transporter permease"/>
    <property type="match status" value="1"/>
</dbReference>
<feature type="domain" description="ABC transmembrane type-1" evidence="8">
    <location>
        <begin position="58"/>
        <end position="238"/>
    </location>
</feature>
<dbReference type="STRING" id="1798704.A3J93_04915"/>
<dbReference type="EMBL" id="MFQZ01000003">
    <property type="protein sequence ID" value="OGH88376.1"/>
    <property type="molecule type" value="Genomic_DNA"/>
</dbReference>
<feature type="transmembrane region" description="Helical" evidence="7">
    <location>
        <begin position="7"/>
        <end position="24"/>
    </location>
</feature>
<comment type="similarity">
    <text evidence="7">Belongs to the binding-protein-dependent transport system permease family.</text>
</comment>
<evidence type="ECO:0000256" key="3">
    <source>
        <dbReference type="ARBA" id="ARBA00022475"/>
    </source>
</evidence>
<feature type="transmembrane region" description="Helical" evidence="7">
    <location>
        <begin position="96"/>
        <end position="118"/>
    </location>
</feature>
<dbReference type="CDD" id="cd06261">
    <property type="entry name" value="TM_PBP2"/>
    <property type="match status" value="1"/>
</dbReference>
<sequence length="254" mass="28069">MEILKKVFYPTASFVFIFGLWEILSRLGVFANNIMPAPSEIWVALKDVARSGVLAQNAWASLYRVFAGFLIATTLAIPMGLIIGSKKYLHTTFNPLIQIIRTISPISWIPLAILWFGIGNQPAIFIIFITAFFPILLSTMLAVKNVDPILIKVAENFGATGNKLLFKIILPAIFPYIIIGLRVSLGIAWVIVVAAEMVGMTSGLGYMILDARNFLRTDLIIAGMLVIGLIGFALDSMLEYFEKRAKAAWGLKQQ</sequence>
<evidence type="ECO:0000256" key="4">
    <source>
        <dbReference type="ARBA" id="ARBA00022692"/>
    </source>
</evidence>
<dbReference type="GO" id="GO:0042918">
    <property type="term" value="P:alkanesulfonate transmembrane transport"/>
    <property type="evidence" value="ECO:0007669"/>
    <property type="project" value="UniProtKB-ARBA"/>
</dbReference>
<dbReference type="InterPro" id="IPR000515">
    <property type="entry name" value="MetI-like"/>
</dbReference>
<evidence type="ECO:0000256" key="2">
    <source>
        <dbReference type="ARBA" id="ARBA00022448"/>
    </source>
</evidence>
<dbReference type="Gene3D" id="1.10.3720.10">
    <property type="entry name" value="MetI-like"/>
    <property type="match status" value="1"/>
</dbReference>
<organism evidence="9 10">
    <name type="scientific">Candidatus Magasanikbacteria bacterium RIFOXYC2_FULL_42_28</name>
    <dbReference type="NCBI Taxonomy" id="1798704"/>
    <lineage>
        <taxon>Bacteria</taxon>
        <taxon>Candidatus Magasanikiibacteriota</taxon>
    </lineage>
</organism>
<feature type="transmembrane region" description="Helical" evidence="7">
    <location>
        <begin position="164"/>
        <end position="181"/>
    </location>
</feature>
<evidence type="ECO:0000313" key="10">
    <source>
        <dbReference type="Proteomes" id="UP000177907"/>
    </source>
</evidence>
<dbReference type="Pfam" id="PF00528">
    <property type="entry name" value="BPD_transp_1"/>
    <property type="match status" value="1"/>
</dbReference>
<evidence type="ECO:0000256" key="7">
    <source>
        <dbReference type="RuleBase" id="RU363032"/>
    </source>
</evidence>
<keyword evidence="5 7" id="KW-1133">Transmembrane helix</keyword>
<dbReference type="PANTHER" id="PTHR30151:SF0">
    <property type="entry name" value="ABC TRANSPORTER PERMEASE PROTEIN MJ0413-RELATED"/>
    <property type="match status" value="1"/>
</dbReference>
<accession>A0A1F6NWR0</accession>
<evidence type="ECO:0000256" key="6">
    <source>
        <dbReference type="ARBA" id="ARBA00023136"/>
    </source>
</evidence>
<comment type="subcellular location">
    <subcellularLocation>
        <location evidence="1 7">Cell membrane</location>
        <topology evidence="1 7">Multi-pass membrane protein</topology>
    </subcellularLocation>
</comment>
<keyword evidence="2 7" id="KW-0813">Transport</keyword>
<feature type="transmembrane region" description="Helical" evidence="7">
    <location>
        <begin position="219"/>
        <end position="238"/>
    </location>
</feature>
<keyword evidence="4 7" id="KW-0812">Transmembrane</keyword>
<dbReference type="SUPFAM" id="SSF161098">
    <property type="entry name" value="MetI-like"/>
    <property type="match status" value="1"/>
</dbReference>
<keyword evidence="3" id="KW-1003">Cell membrane</keyword>
<feature type="transmembrane region" description="Helical" evidence="7">
    <location>
        <begin position="124"/>
        <end position="143"/>
    </location>
</feature>
<comment type="caution">
    <text evidence="9">The sequence shown here is derived from an EMBL/GenBank/DDBJ whole genome shotgun (WGS) entry which is preliminary data.</text>
</comment>
<reference evidence="9 10" key="1">
    <citation type="journal article" date="2016" name="Nat. Commun.">
        <title>Thousands of microbial genomes shed light on interconnected biogeochemical processes in an aquifer system.</title>
        <authorList>
            <person name="Anantharaman K."/>
            <person name="Brown C.T."/>
            <person name="Hug L.A."/>
            <person name="Sharon I."/>
            <person name="Castelle C.J."/>
            <person name="Probst A.J."/>
            <person name="Thomas B.C."/>
            <person name="Singh A."/>
            <person name="Wilkins M.J."/>
            <person name="Karaoz U."/>
            <person name="Brodie E.L."/>
            <person name="Williams K.H."/>
            <person name="Hubbard S.S."/>
            <person name="Banfield J.F."/>
        </authorList>
    </citation>
    <scope>NUCLEOTIDE SEQUENCE [LARGE SCALE GENOMIC DNA]</scope>
</reference>
<dbReference type="AlphaFoldDB" id="A0A1F6NWR0"/>
<name>A0A1F6NWR0_9BACT</name>
<evidence type="ECO:0000256" key="5">
    <source>
        <dbReference type="ARBA" id="ARBA00022989"/>
    </source>
</evidence>
<dbReference type="PANTHER" id="PTHR30151">
    <property type="entry name" value="ALKANE SULFONATE ABC TRANSPORTER-RELATED, MEMBRANE SUBUNIT"/>
    <property type="match status" value="1"/>
</dbReference>
<dbReference type="Proteomes" id="UP000177907">
    <property type="component" value="Unassembled WGS sequence"/>
</dbReference>
<feature type="transmembrane region" description="Helical" evidence="7">
    <location>
        <begin position="187"/>
        <end position="207"/>
    </location>
</feature>
<evidence type="ECO:0000256" key="1">
    <source>
        <dbReference type="ARBA" id="ARBA00004651"/>
    </source>
</evidence>
<protein>
    <recommendedName>
        <fullName evidence="8">ABC transmembrane type-1 domain-containing protein</fullName>
    </recommendedName>
</protein>